<keyword evidence="2" id="KW-1185">Reference proteome</keyword>
<organism evidence="1 2">
    <name type="scientific">Pluteus cervinus</name>
    <dbReference type="NCBI Taxonomy" id="181527"/>
    <lineage>
        <taxon>Eukaryota</taxon>
        <taxon>Fungi</taxon>
        <taxon>Dikarya</taxon>
        <taxon>Basidiomycota</taxon>
        <taxon>Agaricomycotina</taxon>
        <taxon>Agaricomycetes</taxon>
        <taxon>Agaricomycetidae</taxon>
        <taxon>Agaricales</taxon>
        <taxon>Pluteineae</taxon>
        <taxon>Pluteaceae</taxon>
        <taxon>Pluteus</taxon>
    </lineage>
</organism>
<proteinExistence type="predicted"/>
<reference evidence="1 2" key="1">
    <citation type="journal article" date="2019" name="Nat. Ecol. Evol.">
        <title>Megaphylogeny resolves global patterns of mushroom evolution.</title>
        <authorList>
            <person name="Varga T."/>
            <person name="Krizsan K."/>
            <person name="Foldi C."/>
            <person name="Dima B."/>
            <person name="Sanchez-Garcia M."/>
            <person name="Sanchez-Ramirez S."/>
            <person name="Szollosi G.J."/>
            <person name="Szarkandi J.G."/>
            <person name="Papp V."/>
            <person name="Albert L."/>
            <person name="Andreopoulos W."/>
            <person name="Angelini C."/>
            <person name="Antonin V."/>
            <person name="Barry K.W."/>
            <person name="Bougher N.L."/>
            <person name="Buchanan P."/>
            <person name="Buyck B."/>
            <person name="Bense V."/>
            <person name="Catcheside P."/>
            <person name="Chovatia M."/>
            <person name="Cooper J."/>
            <person name="Damon W."/>
            <person name="Desjardin D."/>
            <person name="Finy P."/>
            <person name="Geml J."/>
            <person name="Haridas S."/>
            <person name="Hughes K."/>
            <person name="Justo A."/>
            <person name="Karasinski D."/>
            <person name="Kautmanova I."/>
            <person name="Kiss B."/>
            <person name="Kocsube S."/>
            <person name="Kotiranta H."/>
            <person name="LaButti K.M."/>
            <person name="Lechner B.E."/>
            <person name="Liimatainen K."/>
            <person name="Lipzen A."/>
            <person name="Lukacs Z."/>
            <person name="Mihaltcheva S."/>
            <person name="Morgado L.N."/>
            <person name="Niskanen T."/>
            <person name="Noordeloos M.E."/>
            <person name="Ohm R.A."/>
            <person name="Ortiz-Santana B."/>
            <person name="Ovrebo C."/>
            <person name="Racz N."/>
            <person name="Riley R."/>
            <person name="Savchenko A."/>
            <person name="Shiryaev A."/>
            <person name="Soop K."/>
            <person name="Spirin V."/>
            <person name="Szebenyi C."/>
            <person name="Tomsovsky M."/>
            <person name="Tulloss R.E."/>
            <person name="Uehling J."/>
            <person name="Grigoriev I.V."/>
            <person name="Vagvolgyi C."/>
            <person name="Papp T."/>
            <person name="Martin F.M."/>
            <person name="Miettinen O."/>
            <person name="Hibbett D.S."/>
            <person name="Nagy L.G."/>
        </authorList>
    </citation>
    <scope>NUCLEOTIDE SEQUENCE [LARGE SCALE GENOMIC DNA]</scope>
    <source>
        <strain evidence="1 2">NL-1719</strain>
    </source>
</reference>
<dbReference type="Proteomes" id="UP000308600">
    <property type="component" value="Unassembled WGS sequence"/>
</dbReference>
<gene>
    <name evidence="1" type="ORF">BDN72DRAFT_196931</name>
</gene>
<evidence type="ECO:0000313" key="1">
    <source>
        <dbReference type="EMBL" id="TFK65412.1"/>
    </source>
</evidence>
<dbReference type="EMBL" id="ML208437">
    <property type="protein sequence ID" value="TFK65412.1"/>
    <property type="molecule type" value="Genomic_DNA"/>
</dbReference>
<sequence>MKLPCLHCLGCVTGRHQPPILAASKMTFKHPFIPLNTGSPSALCRVNCCHTHVVYVSSMLSRTAANSHSLSFSESGAVRPRVRLVCCHLASGTSTQVLGIFPPERSSPVTIATT</sequence>
<protein>
    <submittedName>
        <fullName evidence="1">Uncharacterized protein</fullName>
    </submittedName>
</protein>
<evidence type="ECO:0000313" key="2">
    <source>
        <dbReference type="Proteomes" id="UP000308600"/>
    </source>
</evidence>
<name>A0ACD3AIL5_9AGAR</name>
<accession>A0ACD3AIL5</accession>